<sequence>MNVTKVCCKFLHTRVIPYPLKRSSRQAPSAKEPRLEGGNVCAPQHV</sequence>
<proteinExistence type="predicted"/>
<feature type="region of interest" description="Disordered" evidence="1">
    <location>
        <begin position="22"/>
        <end position="46"/>
    </location>
</feature>
<comment type="caution">
    <text evidence="2">The sequence shown here is derived from an EMBL/GenBank/DDBJ whole genome shotgun (WGS) entry which is preliminary data.</text>
</comment>
<evidence type="ECO:0000313" key="3">
    <source>
        <dbReference type="Proteomes" id="UP000195221"/>
    </source>
</evidence>
<dbReference type="EMBL" id="NBTZ01000101">
    <property type="protein sequence ID" value="OTP71445.1"/>
    <property type="molecule type" value="Genomic_DNA"/>
</dbReference>
<reference evidence="2 3" key="1">
    <citation type="submission" date="2017-03" db="EMBL/GenBank/DDBJ databases">
        <title>Genome analysis of strain PAMC 26577.</title>
        <authorList>
            <person name="Oh H.-M."/>
            <person name="Yang J.-A."/>
        </authorList>
    </citation>
    <scope>NUCLEOTIDE SEQUENCE [LARGE SCALE GENOMIC DNA]</scope>
    <source>
        <strain evidence="2 3">PAMC 26577</strain>
    </source>
</reference>
<name>A0A242ML15_CABSO</name>
<gene>
    <name evidence="2" type="ORF">PAMC26577_23630</name>
</gene>
<organism evidence="2 3">
    <name type="scientific">Caballeronia sordidicola</name>
    <name type="common">Burkholderia sordidicola</name>
    <dbReference type="NCBI Taxonomy" id="196367"/>
    <lineage>
        <taxon>Bacteria</taxon>
        <taxon>Pseudomonadati</taxon>
        <taxon>Pseudomonadota</taxon>
        <taxon>Betaproteobacteria</taxon>
        <taxon>Burkholderiales</taxon>
        <taxon>Burkholderiaceae</taxon>
        <taxon>Caballeronia</taxon>
    </lineage>
</organism>
<accession>A0A242ML15</accession>
<dbReference type="Proteomes" id="UP000195221">
    <property type="component" value="Unassembled WGS sequence"/>
</dbReference>
<evidence type="ECO:0000313" key="2">
    <source>
        <dbReference type="EMBL" id="OTP71445.1"/>
    </source>
</evidence>
<protein>
    <submittedName>
        <fullName evidence="2">Uncharacterized protein</fullName>
    </submittedName>
</protein>
<evidence type="ECO:0000256" key="1">
    <source>
        <dbReference type="SAM" id="MobiDB-lite"/>
    </source>
</evidence>
<dbReference type="AlphaFoldDB" id="A0A242ML15"/>